<dbReference type="Proteomes" id="UP000199025">
    <property type="component" value="Unassembled WGS sequence"/>
</dbReference>
<evidence type="ECO:0000256" key="1">
    <source>
        <dbReference type="SAM" id="MobiDB-lite"/>
    </source>
</evidence>
<organism evidence="2 3">
    <name type="scientific">Amycolatopsis sacchari</name>
    <dbReference type="NCBI Taxonomy" id="115433"/>
    <lineage>
        <taxon>Bacteria</taxon>
        <taxon>Bacillati</taxon>
        <taxon>Actinomycetota</taxon>
        <taxon>Actinomycetes</taxon>
        <taxon>Pseudonocardiales</taxon>
        <taxon>Pseudonocardiaceae</taxon>
        <taxon>Amycolatopsis</taxon>
    </lineage>
</organism>
<dbReference type="STRING" id="115433.SAMN05421835_105177"/>
<sequence>MVGGAGEAAAGVERDRGGVTGAGFAGAEVVLAERVWQRWRAGRWQVPPGRHEVLVGRPAGEAAEVEVV</sequence>
<gene>
    <name evidence="2" type="ORF">SAMN05421835_105177</name>
</gene>
<evidence type="ECO:0000313" key="2">
    <source>
        <dbReference type="EMBL" id="SFJ42232.1"/>
    </source>
</evidence>
<keyword evidence="3" id="KW-1185">Reference proteome</keyword>
<dbReference type="EMBL" id="FORP01000005">
    <property type="protein sequence ID" value="SFJ42232.1"/>
    <property type="molecule type" value="Genomic_DNA"/>
</dbReference>
<feature type="region of interest" description="Disordered" evidence="1">
    <location>
        <begin position="1"/>
        <end position="20"/>
    </location>
</feature>
<dbReference type="AlphaFoldDB" id="A0A1I3R8X7"/>
<proteinExistence type="predicted"/>
<protein>
    <submittedName>
        <fullName evidence="2">Uncharacterized protein</fullName>
    </submittedName>
</protein>
<reference evidence="2 3" key="1">
    <citation type="submission" date="2016-10" db="EMBL/GenBank/DDBJ databases">
        <authorList>
            <person name="de Groot N.N."/>
        </authorList>
    </citation>
    <scope>NUCLEOTIDE SEQUENCE [LARGE SCALE GENOMIC DNA]</scope>
    <source>
        <strain evidence="2 3">DSM 44468</strain>
    </source>
</reference>
<accession>A0A1I3R8X7</accession>
<evidence type="ECO:0000313" key="3">
    <source>
        <dbReference type="Proteomes" id="UP000199025"/>
    </source>
</evidence>
<name>A0A1I3R8X7_9PSEU</name>